<protein>
    <submittedName>
        <fullName evidence="1">CoA transferase</fullName>
    </submittedName>
</protein>
<dbReference type="Pfam" id="PF02515">
    <property type="entry name" value="CoA_transf_3"/>
    <property type="match status" value="1"/>
</dbReference>
<dbReference type="InterPro" id="IPR023606">
    <property type="entry name" value="CoA-Trfase_III_dom_1_sf"/>
</dbReference>
<name>A0A345NLE6_9MICO</name>
<dbReference type="AlphaFoldDB" id="A0A345NLE6"/>
<sequence length="332" mass="34583">MLAQLPCTCTVPQVHRAWSGFLPHAPGGPAPRRRSIVTGAEPLDGIRIVSVAINLPGPAAVARLVALGASAVTVLPPGGDPLQRYAPAYFEELHSGQDLRTADLRTEAGRAEVEGLLATADVLVTSSRPSALERMGLDFARVHERHPQVCQVDIVGYPGDAAEAAGHDLTYQAAHGLIAGGRMPSTLTVDLAGAERAAAEACASLVARARVGEGVRREVPLSDLAQTFSGPLRAGLTGPGQPLGGGLSVYGTYDTREGRIAVAALEPHFAATLLAALGLEPQDCTRERLGRAFSGRTAAEWQAWAAEHDIPLVAVRADPHGLDGLRTGPFSP</sequence>
<dbReference type="InterPro" id="IPR003673">
    <property type="entry name" value="CoA-Trfase_fam_III"/>
</dbReference>
<evidence type="ECO:0000313" key="1">
    <source>
        <dbReference type="EMBL" id="AXH95854.1"/>
    </source>
</evidence>
<organism evidence="1 2">
    <name type="scientific">Ornithinimicrobium avium</name>
    <dbReference type="NCBI Taxonomy" id="2283195"/>
    <lineage>
        <taxon>Bacteria</taxon>
        <taxon>Bacillati</taxon>
        <taxon>Actinomycetota</taxon>
        <taxon>Actinomycetes</taxon>
        <taxon>Micrococcales</taxon>
        <taxon>Ornithinimicrobiaceae</taxon>
        <taxon>Ornithinimicrobium</taxon>
    </lineage>
</organism>
<keyword evidence="2" id="KW-1185">Reference proteome</keyword>
<proteinExistence type="predicted"/>
<gene>
    <name evidence="1" type="ORF">DV701_06675</name>
</gene>
<dbReference type="OrthoDB" id="9797653at2"/>
<dbReference type="GO" id="GO:0016740">
    <property type="term" value="F:transferase activity"/>
    <property type="evidence" value="ECO:0007669"/>
    <property type="project" value="UniProtKB-KW"/>
</dbReference>
<dbReference type="Proteomes" id="UP000253790">
    <property type="component" value="Chromosome"/>
</dbReference>
<accession>A0A345NLE6</accession>
<dbReference type="InterPro" id="IPR050509">
    <property type="entry name" value="CoA-transferase_III"/>
</dbReference>
<dbReference type="Gene3D" id="3.30.1540.10">
    <property type="entry name" value="formyl-coa transferase, domain 3"/>
    <property type="match status" value="1"/>
</dbReference>
<dbReference type="KEGG" id="orn:DV701_06675"/>
<evidence type="ECO:0000313" key="2">
    <source>
        <dbReference type="Proteomes" id="UP000253790"/>
    </source>
</evidence>
<dbReference type="Gene3D" id="3.40.50.10540">
    <property type="entry name" value="Crotonobetainyl-coa:carnitine coa-transferase, domain 1"/>
    <property type="match status" value="1"/>
</dbReference>
<dbReference type="InterPro" id="IPR044855">
    <property type="entry name" value="CoA-Trfase_III_dom3_sf"/>
</dbReference>
<dbReference type="PANTHER" id="PTHR48228">
    <property type="entry name" value="SUCCINYL-COA--D-CITRAMALATE COA-TRANSFERASE"/>
    <property type="match status" value="1"/>
</dbReference>
<reference evidence="1 2" key="1">
    <citation type="submission" date="2018-07" db="EMBL/GenBank/DDBJ databases">
        <title>Complete genome sequencing of Ornithinimicrobium sp. AMA3305.</title>
        <authorList>
            <person name="Bae J.-W."/>
        </authorList>
    </citation>
    <scope>NUCLEOTIDE SEQUENCE [LARGE SCALE GENOMIC DNA]</scope>
    <source>
        <strain evidence="1 2">AMA3305</strain>
    </source>
</reference>
<dbReference type="EMBL" id="CP031229">
    <property type="protein sequence ID" value="AXH95854.1"/>
    <property type="molecule type" value="Genomic_DNA"/>
</dbReference>
<dbReference type="SUPFAM" id="SSF89796">
    <property type="entry name" value="CoA-transferase family III (CaiB/BaiF)"/>
    <property type="match status" value="1"/>
</dbReference>
<keyword evidence="1" id="KW-0808">Transferase</keyword>
<dbReference type="PANTHER" id="PTHR48228:SF5">
    <property type="entry name" value="ALPHA-METHYLACYL-COA RACEMASE"/>
    <property type="match status" value="1"/>
</dbReference>